<evidence type="ECO:0000313" key="3">
    <source>
        <dbReference type="EMBL" id="KIK51299.1"/>
    </source>
</evidence>
<sequence length="105" mass="11796">MYLSMFDTEGDHQGHASGRGQSSPSSTNRCRCLILSPSRSGSPPFFCVFGTYDVISNIWCFLFGGGVVCVVCFNERIINYFPFSIFPSFHAPYLICAQQTNKYRN</sequence>
<reference evidence="3 4" key="1">
    <citation type="submission" date="2014-04" db="EMBL/GenBank/DDBJ databases">
        <title>Evolutionary Origins and Diversification of the Mycorrhizal Mutualists.</title>
        <authorList>
            <consortium name="DOE Joint Genome Institute"/>
            <consortium name="Mycorrhizal Genomics Consortium"/>
            <person name="Kohler A."/>
            <person name="Kuo A."/>
            <person name="Nagy L.G."/>
            <person name="Floudas D."/>
            <person name="Copeland A."/>
            <person name="Barry K.W."/>
            <person name="Cichocki N."/>
            <person name="Veneault-Fourrey C."/>
            <person name="LaButti K."/>
            <person name="Lindquist E.A."/>
            <person name="Lipzen A."/>
            <person name="Lundell T."/>
            <person name="Morin E."/>
            <person name="Murat C."/>
            <person name="Riley R."/>
            <person name="Ohm R."/>
            <person name="Sun H."/>
            <person name="Tunlid A."/>
            <person name="Henrissat B."/>
            <person name="Grigoriev I.V."/>
            <person name="Hibbett D.S."/>
            <person name="Martin F."/>
        </authorList>
    </citation>
    <scope>NUCLEOTIDE SEQUENCE [LARGE SCALE GENOMIC DNA]</scope>
    <source>
        <strain evidence="3 4">FD-317 M1</strain>
    </source>
</reference>
<feature type="transmembrane region" description="Helical" evidence="2">
    <location>
        <begin position="54"/>
        <end position="73"/>
    </location>
</feature>
<name>A0A0D0BP02_9AGAR</name>
<organism evidence="3 4">
    <name type="scientific">Collybiopsis luxurians FD-317 M1</name>
    <dbReference type="NCBI Taxonomy" id="944289"/>
    <lineage>
        <taxon>Eukaryota</taxon>
        <taxon>Fungi</taxon>
        <taxon>Dikarya</taxon>
        <taxon>Basidiomycota</taxon>
        <taxon>Agaricomycotina</taxon>
        <taxon>Agaricomycetes</taxon>
        <taxon>Agaricomycetidae</taxon>
        <taxon>Agaricales</taxon>
        <taxon>Marasmiineae</taxon>
        <taxon>Omphalotaceae</taxon>
        <taxon>Collybiopsis</taxon>
        <taxon>Collybiopsis luxurians</taxon>
    </lineage>
</organism>
<feature type="region of interest" description="Disordered" evidence="1">
    <location>
        <begin position="1"/>
        <end position="28"/>
    </location>
</feature>
<dbReference type="Proteomes" id="UP000053593">
    <property type="component" value="Unassembled WGS sequence"/>
</dbReference>
<protein>
    <submittedName>
        <fullName evidence="3">Uncharacterized protein</fullName>
    </submittedName>
</protein>
<keyword evidence="4" id="KW-1185">Reference proteome</keyword>
<dbReference type="AlphaFoldDB" id="A0A0D0BP02"/>
<proteinExistence type="predicted"/>
<feature type="compositionally biased region" description="Polar residues" evidence="1">
    <location>
        <begin position="19"/>
        <end position="28"/>
    </location>
</feature>
<keyword evidence="2" id="KW-0472">Membrane</keyword>
<accession>A0A0D0BP02</accession>
<evidence type="ECO:0000313" key="4">
    <source>
        <dbReference type="Proteomes" id="UP000053593"/>
    </source>
</evidence>
<dbReference type="HOGENOM" id="CLU_2236878_0_0_1"/>
<dbReference type="EMBL" id="KN834867">
    <property type="protein sequence ID" value="KIK51299.1"/>
    <property type="molecule type" value="Genomic_DNA"/>
</dbReference>
<evidence type="ECO:0000256" key="2">
    <source>
        <dbReference type="SAM" id="Phobius"/>
    </source>
</evidence>
<keyword evidence="2" id="KW-1133">Transmembrane helix</keyword>
<evidence type="ECO:0000256" key="1">
    <source>
        <dbReference type="SAM" id="MobiDB-lite"/>
    </source>
</evidence>
<keyword evidence="2" id="KW-0812">Transmembrane</keyword>
<gene>
    <name evidence="3" type="ORF">GYMLUDRAFT_397582</name>
</gene>